<name>A0A5N6U9W3_ASPTM</name>
<organism evidence="3 4">
    <name type="scientific">Aspergillus tamarii</name>
    <dbReference type="NCBI Taxonomy" id="41984"/>
    <lineage>
        <taxon>Eukaryota</taxon>
        <taxon>Fungi</taxon>
        <taxon>Dikarya</taxon>
        <taxon>Ascomycota</taxon>
        <taxon>Pezizomycotina</taxon>
        <taxon>Eurotiomycetes</taxon>
        <taxon>Eurotiomycetidae</taxon>
        <taxon>Eurotiales</taxon>
        <taxon>Aspergillaceae</taxon>
        <taxon>Aspergillus</taxon>
        <taxon>Aspergillus subgen. Circumdati</taxon>
    </lineage>
</organism>
<dbReference type="AlphaFoldDB" id="A0A5N6U9W3"/>
<gene>
    <name evidence="3" type="ORF">BDV40DRAFT_307060</name>
</gene>
<keyword evidence="2" id="KW-0732">Signal</keyword>
<dbReference type="Proteomes" id="UP000326950">
    <property type="component" value="Unassembled WGS sequence"/>
</dbReference>
<evidence type="ECO:0000256" key="1">
    <source>
        <dbReference type="SAM" id="MobiDB-lite"/>
    </source>
</evidence>
<keyword evidence="4" id="KW-1185">Reference proteome</keyword>
<evidence type="ECO:0000313" key="4">
    <source>
        <dbReference type="Proteomes" id="UP000326950"/>
    </source>
</evidence>
<proteinExistence type="predicted"/>
<feature type="region of interest" description="Disordered" evidence="1">
    <location>
        <begin position="37"/>
        <end position="112"/>
    </location>
</feature>
<dbReference type="EMBL" id="ML738903">
    <property type="protein sequence ID" value="KAE8155404.1"/>
    <property type="molecule type" value="Genomic_DNA"/>
</dbReference>
<evidence type="ECO:0000313" key="3">
    <source>
        <dbReference type="EMBL" id="KAE8155404.1"/>
    </source>
</evidence>
<feature type="compositionally biased region" description="Polar residues" evidence="1">
    <location>
        <begin position="59"/>
        <end position="78"/>
    </location>
</feature>
<accession>A0A5N6U9W3</accession>
<feature type="chain" id="PRO_5024803869" evidence="2">
    <location>
        <begin position="17"/>
        <end position="112"/>
    </location>
</feature>
<protein>
    <submittedName>
        <fullName evidence="3">Uncharacterized protein</fullName>
    </submittedName>
</protein>
<feature type="compositionally biased region" description="Polar residues" evidence="1">
    <location>
        <begin position="41"/>
        <end position="51"/>
    </location>
</feature>
<evidence type="ECO:0000256" key="2">
    <source>
        <dbReference type="SAM" id="SignalP"/>
    </source>
</evidence>
<sequence>MLVIIVFCNLNSFVTVLDMNRGDCQFGGFYFARRTAPAQVAESSRAPTAPSSPDLPPLNITSGDPTPQLPTRSPPSGSSEHETASRTNGPSPMNGVRRSVRATRRPDYFVPP</sequence>
<feature type="signal peptide" evidence="2">
    <location>
        <begin position="1"/>
        <end position="16"/>
    </location>
</feature>
<reference evidence="3 4" key="1">
    <citation type="submission" date="2019-04" db="EMBL/GenBank/DDBJ databases">
        <title>Friends and foes A comparative genomics study of 23 Aspergillus species from section Flavi.</title>
        <authorList>
            <consortium name="DOE Joint Genome Institute"/>
            <person name="Kjaerbolling I."/>
            <person name="Vesth T."/>
            <person name="Frisvad J.C."/>
            <person name="Nybo J.L."/>
            <person name="Theobald S."/>
            <person name="Kildgaard S."/>
            <person name="Isbrandt T."/>
            <person name="Kuo A."/>
            <person name="Sato A."/>
            <person name="Lyhne E.K."/>
            <person name="Kogle M.E."/>
            <person name="Wiebenga A."/>
            <person name="Kun R.S."/>
            <person name="Lubbers R.J."/>
            <person name="Makela M.R."/>
            <person name="Barry K."/>
            <person name="Chovatia M."/>
            <person name="Clum A."/>
            <person name="Daum C."/>
            <person name="Haridas S."/>
            <person name="He G."/>
            <person name="LaButti K."/>
            <person name="Lipzen A."/>
            <person name="Mondo S."/>
            <person name="Riley R."/>
            <person name="Salamov A."/>
            <person name="Simmons B.A."/>
            <person name="Magnuson J.K."/>
            <person name="Henrissat B."/>
            <person name="Mortensen U.H."/>
            <person name="Larsen T.O."/>
            <person name="Devries R.P."/>
            <person name="Grigoriev I.V."/>
            <person name="Machida M."/>
            <person name="Baker S.E."/>
            <person name="Andersen M.R."/>
        </authorList>
    </citation>
    <scope>NUCLEOTIDE SEQUENCE [LARGE SCALE GENOMIC DNA]</scope>
    <source>
        <strain evidence="3 4">CBS 117626</strain>
    </source>
</reference>